<evidence type="ECO:0000256" key="4">
    <source>
        <dbReference type="ARBA" id="ARBA00011990"/>
    </source>
</evidence>
<dbReference type="eggNOG" id="COG1088">
    <property type="taxonomic scope" value="Bacteria"/>
</dbReference>
<accession>S0FFR7</accession>
<dbReference type="Pfam" id="PF16363">
    <property type="entry name" value="GDP_Man_Dehyd"/>
    <property type="match status" value="1"/>
</dbReference>
<dbReference type="Gene3D" id="3.40.50.720">
    <property type="entry name" value="NAD(P)-binding Rossmann-like Domain"/>
    <property type="match status" value="1"/>
</dbReference>
<dbReference type="STRING" id="1195236.CTER_4384"/>
<dbReference type="GO" id="GO:0008460">
    <property type="term" value="F:dTDP-glucose 4,6-dehydratase activity"/>
    <property type="evidence" value="ECO:0007669"/>
    <property type="project" value="UniProtKB-EC"/>
</dbReference>
<name>S0FFR7_RUMCE</name>
<reference evidence="10 11" key="1">
    <citation type="journal article" date="2013" name="Genome Announc.">
        <title>Draft Genome Sequence of the Cellulolytic, Mesophilic, Anaerobic Bacterium Clostridium termitidis Strain CT1112 (DSM 5398).</title>
        <authorList>
            <person name="Lal S."/>
            <person name="Ramachandran U."/>
            <person name="Zhang X."/>
            <person name="Munir R."/>
            <person name="Sparling R."/>
            <person name="Levin D.B."/>
        </authorList>
    </citation>
    <scope>NUCLEOTIDE SEQUENCE [LARGE SCALE GENOMIC DNA]</scope>
    <source>
        <strain evidence="10 11">CT1112</strain>
    </source>
</reference>
<proteinExistence type="inferred from homology"/>
<dbReference type="RefSeq" id="WP_004629299.1">
    <property type="nucleotide sequence ID" value="NZ_AORV01000061.1"/>
</dbReference>
<protein>
    <recommendedName>
        <fullName evidence="5 8">dTDP-glucose 4,6-dehydratase</fullName>
        <ecNumber evidence="4 8">4.2.1.46</ecNumber>
    </recommendedName>
</protein>
<evidence type="ECO:0000313" key="10">
    <source>
        <dbReference type="EMBL" id="EMS69905.1"/>
    </source>
</evidence>
<dbReference type="NCBIfam" id="TIGR01181">
    <property type="entry name" value="dTDP_gluc_dehyt"/>
    <property type="match status" value="1"/>
</dbReference>
<keyword evidence="6" id="KW-0520">NAD</keyword>
<dbReference type="Proteomes" id="UP000014155">
    <property type="component" value="Unassembled WGS sequence"/>
</dbReference>
<evidence type="ECO:0000256" key="5">
    <source>
        <dbReference type="ARBA" id="ARBA00016977"/>
    </source>
</evidence>
<evidence type="ECO:0000259" key="9">
    <source>
        <dbReference type="Pfam" id="PF16363"/>
    </source>
</evidence>
<comment type="catalytic activity">
    <reaction evidence="1 8">
        <text>dTDP-alpha-D-glucose = dTDP-4-dehydro-6-deoxy-alpha-D-glucose + H2O</text>
        <dbReference type="Rhea" id="RHEA:17221"/>
        <dbReference type="ChEBI" id="CHEBI:15377"/>
        <dbReference type="ChEBI" id="CHEBI:57477"/>
        <dbReference type="ChEBI" id="CHEBI:57649"/>
        <dbReference type="EC" id="4.2.1.46"/>
    </reaction>
</comment>
<dbReference type="AlphaFoldDB" id="S0FFR7"/>
<evidence type="ECO:0000256" key="2">
    <source>
        <dbReference type="ARBA" id="ARBA00001911"/>
    </source>
</evidence>
<evidence type="ECO:0000256" key="7">
    <source>
        <dbReference type="ARBA" id="ARBA00023239"/>
    </source>
</evidence>
<dbReference type="EC" id="4.2.1.46" evidence="4 8"/>
<dbReference type="InterPro" id="IPR036291">
    <property type="entry name" value="NAD(P)-bd_dom_sf"/>
</dbReference>
<dbReference type="CDD" id="cd05246">
    <property type="entry name" value="dTDP_GD_SDR_e"/>
    <property type="match status" value="1"/>
</dbReference>
<organism evidence="10 11">
    <name type="scientific">Ruminiclostridium cellobioparum subsp. termitidis CT1112</name>
    <dbReference type="NCBI Taxonomy" id="1195236"/>
    <lineage>
        <taxon>Bacteria</taxon>
        <taxon>Bacillati</taxon>
        <taxon>Bacillota</taxon>
        <taxon>Clostridia</taxon>
        <taxon>Eubacteriales</taxon>
        <taxon>Oscillospiraceae</taxon>
        <taxon>Ruminiclostridium</taxon>
    </lineage>
</organism>
<dbReference type="PATRIC" id="fig|1195236.3.peg.4570"/>
<evidence type="ECO:0000256" key="6">
    <source>
        <dbReference type="ARBA" id="ARBA00023027"/>
    </source>
</evidence>
<keyword evidence="7 8" id="KW-0456">Lyase</keyword>
<dbReference type="FunFam" id="3.40.50.720:FF:000304">
    <property type="entry name" value="UDP-glucose 4,6-dehydratase"/>
    <property type="match status" value="1"/>
</dbReference>
<evidence type="ECO:0000313" key="11">
    <source>
        <dbReference type="Proteomes" id="UP000014155"/>
    </source>
</evidence>
<dbReference type="GO" id="GO:0009225">
    <property type="term" value="P:nucleotide-sugar metabolic process"/>
    <property type="evidence" value="ECO:0007669"/>
    <property type="project" value="InterPro"/>
</dbReference>
<comment type="caution">
    <text evidence="10">The sequence shown here is derived from an EMBL/GenBank/DDBJ whole genome shotgun (WGS) entry which is preliminary data.</text>
</comment>
<evidence type="ECO:0000256" key="3">
    <source>
        <dbReference type="ARBA" id="ARBA00008178"/>
    </source>
</evidence>
<comment type="cofactor">
    <cofactor evidence="2 8">
        <name>NAD(+)</name>
        <dbReference type="ChEBI" id="CHEBI:57540"/>
    </cofactor>
</comment>
<dbReference type="InterPro" id="IPR016040">
    <property type="entry name" value="NAD(P)-bd_dom"/>
</dbReference>
<keyword evidence="11" id="KW-1185">Reference proteome</keyword>
<dbReference type="InterPro" id="IPR005888">
    <property type="entry name" value="dTDP_Gluc_deHydtase"/>
</dbReference>
<dbReference type="PANTHER" id="PTHR43000">
    <property type="entry name" value="DTDP-D-GLUCOSE 4,6-DEHYDRATASE-RELATED"/>
    <property type="match status" value="1"/>
</dbReference>
<dbReference type="SUPFAM" id="SSF51735">
    <property type="entry name" value="NAD(P)-binding Rossmann-fold domains"/>
    <property type="match status" value="1"/>
</dbReference>
<dbReference type="EMBL" id="AORV01000061">
    <property type="protein sequence ID" value="EMS69905.1"/>
    <property type="molecule type" value="Genomic_DNA"/>
</dbReference>
<evidence type="ECO:0000256" key="8">
    <source>
        <dbReference type="RuleBase" id="RU004473"/>
    </source>
</evidence>
<sequence>MKVLLVTGGAGFIGSNFIKYFMNSYRDFVVVNYDKLTYAGNLENLKDVAELPNYHFVKGDICDSIQFNKALREYDPDYIVNFAAESHVDRSISDPLIFGQTNLIGTLNILECTHNFWSRDEYAQKRLLQISTDEVYGSLENADGFFTEASDLLPNSPYSASKAGADLLVRSFYKTYGLPVIITRCCNNYGPNQYREKFIPTCISKALKNEPIPIYGNGSNIREWIHVTDHSEAIVKALFSGKPGEIYNIGSGEEVNNIEMARMILTILGKPQDSFIYVSDRLGHDNRYALDSTRAKNELGFSCSYKLKEGLLETVLWYKKNQFWLET</sequence>
<dbReference type="Gene3D" id="3.90.25.10">
    <property type="entry name" value="UDP-galactose 4-epimerase, domain 1"/>
    <property type="match status" value="1"/>
</dbReference>
<gene>
    <name evidence="10" type="ORF">CTER_4384</name>
</gene>
<feature type="domain" description="NAD(P)-binding" evidence="9">
    <location>
        <begin position="5"/>
        <end position="313"/>
    </location>
</feature>
<evidence type="ECO:0000256" key="1">
    <source>
        <dbReference type="ARBA" id="ARBA00001539"/>
    </source>
</evidence>
<comment type="similarity">
    <text evidence="3 8">Belongs to the NAD(P)-dependent epimerase/dehydratase family. dTDP-glucose dehydratase subfamily.</text>
</comment>